<dbReference type="Pfam" id="PF05402">
    <property type="entry name" value="PqqD"/>
    <property type="match status" value="1"/>
</dbReference>
<evidence type="ECO:0008006" key="3">
    <source>
        <dbReference type="Google" id="ProtNLM"/>
    </source>
</evidence>
<name>A0ABN1UZG0_9ACTN</name>
<dbReference type="RefSeq" id="WP_344280247.1">
    <property type="nucleotide sequence ID" value="NZ_BAAAKV010000046.1"/>
</dbReference>
<dbReference type="Proteomes" id="UP001501371">
    <property type="component" value="Unassembled WGS sequence"/>
</dbReference>
<accession>A0ABN1UZG0</accession>
<evidence type="ECO:0000313" key="2">
    <source>
        <dbReference type="Proteomes" id="UP001501371"/>
    </source>
</evidence>
<keyword evidence="2" id="KW-1185">Reference proteome</keyword>
<dbReference type="NCBIfam" id="NF033530">
    <property type="entry name" value="lasso_PqqD_Strm"/>
    <property type="match status" value="1"/>
</dbReference>
<evidence type="ECO:0000313" key="1">
    <source>
        <dbReference type="EMBL" id="GAA1184395.1"/>
    </source>
</evidence>
<comment type="caution">
    <text evidence="1">The sequence shown here is derived from an EMBL/GenBank/DDBJ whole genome shotgun (WGS) entry which is preliminary data.</text>
</comment>
<dbReference type="InterPro" id="IPR041881">
    <property type="entry name" value="PqqD_sf"/>
</dbReference>
<dbReference type="InterPro" id="IPR008792">
    <property type="entry name" value="PQQD"/>
</dbReference>
<gene>
    <name evidence="1" type="ORF">GCM10009654_47400</name>
</gene>
<sequence>MGLRLHDHVSTTETEYGLVVLDERTGRYWQLSSSAALVMSALAKGASVDEAVTALTGRYEVGAEQARKDVDALIGSLRSAGLVAR</sequence>
<dbReference type="Gene3D" id="1.10.10.1150">
    <property type="entry name" value="Coenzyme PQQ synthesis protein D (PqqD)"/>
    <property type="match status" value="1"/>
</dbReference>
<organism evidence="1 2">
    <name type="scientific">Streptomyces hebeiensis</name>
    <dbReference type="NCBI Taxonomy" id="229486"/>
    <lineage>
        <taxon>Bacteria</taxon>
        <taxon>Bacillati</taxon>
        <taxon>Actinomycetota</taxon>
        <taxon>Actinomycetes</taxon>
        <taxon>Kitasatosporales</taxon>
        <taxon>Streptomycetaceae</taxon>
        <taxon>Streptomyces</taxon>
    </lineage>
</organism>
<reference evidence="1 2" key="1">
    <citation type="journal article" date="2019" name="Int. J. Syst. Evol. Microbiol.">
        <title>The Global Catalogue of Microorganisms (GCM) 10K type strain sequencing project: providing services to taxonomists for standard genome sequencing and annotation.</title>
        <authorList>
            <consortium name="The Broad Institute Genomics Platform"/>
            <consortium name="The Broad Institute Genome Sequencing Center for Infectious Disease"/>
            <person name="Wu L."/>
            <person name="Ma J."/>
        </authorList>
    </citation>
    <scope>NUCLEOTIDE SEQUENCE [LARGE SCALE GENOMIC DNA]</scope>
    <source>
        <strain evidence="1 2">JCM 12696</strain>
    </source>
</reference>
<proteinExistence type="predicted"/>
<protein>
    <recommendedName>
        <fullName evidence="3">Lasso peptide biosynthesis PqqD family chaperone</fullName>
    </recommendedName>
</protein>
<dbReference type="EMBL" id="BAAAKV010000046">
    <property type="protein sequence ID" value="GAA1184395.1"/>
    <property type="molecule type" value="Genomic_DNA"/>
</dbReference>